<proteinExistence type="predicted"/>
<comment type="subcellular location">
    <subcellularLocation>
        <location evidence="1">Membrane</location>
    </subcellularLocation>
</comment>
<evidence type="ECO:0000256" key="2">
    <source>
        <dbReference type="ARBA" id="ARBA00022692"/>
    </source>
</evidence>
<keyword evidence="2 5" id="KW-0812">Transmembrane</keyword>
<sequence>MFFLPVTLTSAGAAALLNLWLAIRVIQLRHADKVLTGDGGSPRLLARMRAQMNFVEYTPFILILIGLIELAQGTRLYLWVIAAVYLLGRVLHGFGMDGWKPGRAIGAGITFLTLAGLGLYAAWLGYTGSNPLH</sequence>
<accession>A0A7X6BB81</accession>
<organism evidence="6 7">
    <name type="scientific">Sphingomonas trueperi</name>
    <dbReference type="NCBI Taxonomy" id="53317"/>
    <lineage>
        <taxon>Bacteria</taxon>
        <taxon>Pseudomonadati</taxon>
        <taxon>Pseudomonadota</taxon>
        <taxon>Alphaproteobacteria</taxon>
        <taxon>Sphingomonadales</taxon>
        <taxon>Sphingomonadaceae</taxon>
        <taxon>Sphingomonas</taxon>
    </lineage>
</organism>
<comment type="caution">
    <text evidence="6">The sequence shown here is derived from an EMBL/GenBank/DDBJ whole genome shotgun (WGS) entry which is preliminary data.</text>
</comment>
<evidence type="ECO:0000313" key="7">
    <source>
        <dbReference type="Proteomes" id="UP000531251"/>
    </source>
</evidence>
<evidence type="ECO:0000313" key="6">
    <source>
        <dbReference type="EMBL" id="NJB96228.1"/>
    </source>
</evidence>
<feature type="transmembrane region" description="Helical" evidence="5">
    <location>
        <begin position="104"/>
        <end position="126"/>
    </location>
</feature>
<feature type="transmembrane region" description="Helical" evidence="5">
    <location>
        <begin position="6"/>
        <end position="23"/>
    </location>
</feature>
<evidence type="ECO:0000256" key="1">
    <source>
        <dbReference type="ARBA" id="ARBA00004370"/>
    </source>
</evidence>
<dbReference type="EMBL" id="JAATJB010000001">
    <property type="protein sequence ID" value="NJB96228.1"/>
    <property type="molecule type" value="Genomic_DNA"/>
</dbReference>
<dbReference type="Proteomes" id="UP000531251">
    <property type="component" value="Unassembled WGS sequence"/>
</dbReference>
<evidence type="ECO:0000256" key="4">
    <source>
        <dbReference type="ARBA" id="ARBA00023136"/>
    </source>
</evidence>
<dbReference type="PANTHER" id="PTHR35814">
    <property type="match status" value="1"/>
</dbReference>
<dbReference type="AlphaFoldDB" id="A0A7X6BB81"/>
<evidence type="ECO:0000256" key="3">
    <source>
        <dbReference type="ARBA" id="ARBA00022989"/>
    </source>
</evidence>
<reference evidence="6 7" key="1">
    <citation type="submission" date="2020-03" db="EMBL/GenBank/DDBJ databases">
        <title>Genomic Encyclopedia of Type Strains, Phase IV (KMG-IV): sequencing the most valuable type-strain genomes for metagenomic binning, comparative biology and taxonomic classification.</title>
        <authorList>
            <person name="Goeker M."/>
        </authorList>
    </citation>
    <scope>NUCLEOTIDE SEQUENCE [LARGE SCALE GENOMIC DNA]</scope>
    <source>
        <strain evidence="6 7">DSM 7225</strain>
    </source>
</reference>
<feature type="transmembrane region" description="Helical" evidence="5">
    <location>
        <begin position="54"/>
        <end position="70"/>
    </location>
</feature>
<dbReference type="InterPro" id="IPR001129">
    <property type="entry name" value="Membr-assoc_MAPEG"/>
</dbReference>
<dbReference type="RefSeq" id="WP_125973228.1">
    <property type="nucleotide sequence ID" value="NZ_BAAADY010000001.1"/>
</dbReference>
<dbReference type="PANTHER" id="PTHR35814:SF1">
    <property type="entry name" value="GLUTATHIONE S-TRANSFERASE-RELATED"/>
    <property type="match status" value="1"/>
</dbReference>
<dbReference type="SUPFAM" id="SSF161084">
    <property type="entry name" value="MAPEG domain-like"/>
    <property type="match status" value="1"/>
</dbReference>
<dbReference type="Gene3D" id="1.20.120.550">
    <property type="entry name" value="Membrane associated eicosanoid/glutathione metabolism-like domain"/>
    <property type="match status" value="1"/>
</dbReference>
<evidence type="ECO:0008006" key="8">
    <source>
        <dbReference type="Google" id="ProtNLM"/>
    </source>
</evidence>
<name>A0A7X6BB81_9SPHN</name>
<protein>
    <recommendedName>
        <fullName evidence="8">MAPEG family protein</fullName>
    </recommendedName>
</protein>
<feature type="transmembrane region" description="Helical" evidence="5">
    <location>
        <begin position="76"/>
        <end position="92"/>
    </location>
</feature>
<gene>
    <name evidence="6" type="ORF">GGR89_000520</name>
</gene>
<dbReference type="GO" id="GO:0016020">
    <property type="term" value="C:membrane"/>
    <property type="evidence" value="ECO:0007669"/>
    <property type="project" value="UniProtKB-SubCell"/>
</dbReference>
<keyword evidence="4 5" id="KW-0472">Membrane</keyword>
<dbReference type="InterPro" id="IPR023352">
    <property type="entry name" value="MAPEG-like_dom_sf"/>
</dbReference>
<evidence type="ECO:0000256" key="5">
    <source>
        <dbReference type="SAM" id="Phobius"/>
    </source>
</evidence>
<dbReference type="Pfam" id="PF01124">
    <property type="entry name" value="MAPEG"/>
    <property type="match status" value="1"/>
</dbReference>
<keyword evidence="3 5" id="KW-1133">Transmembrane helix</keyword>
<keyword evidence="7" id="KW-1185">Reference proteome</keyword>